<feature type="compositionally biased region" description="Low complexity" evidence="1">
    <location>
        <begin position="10"/>
        <end position="23"/>
    </location>
</feature>
<feature type="compositionally biased region" description="Low complexity" evidence="1">
    <location>
        <begin position="178"/>
        <end position="190"/>
    </location>
</feature>
<feature type="region of interest" description="Disordered" evidence="1">
    <location>
        <begin position="309"/>
        <end position="337"/>
    </location>
</feature>
<feature type="region of interest" description="Disordered" evidence="1">
    <location>
        <begin position="174"/>
        <end position="231"/>
    </location>
</feature>
<feature type="region of interest" description="Disordered" evidence="1">
    <location>
        <begin position="1"/>
        <end position="47"/>
    </location>
</feature>
<dbReference type="OrthoDB" id="3800774at2759"/>
<sequence length="530" mass="61669">MSPPATGDAPGPRIRTRTCTIRRPTPKVTPRRDPSPPVEPATSPLPDGPMYDMEFEYALRVNKVVKVQDVDSSHRSIFFMWDLEKKVMEMIQNDSSEIDGREYRIVRRSVSFRVMPKGTWTSMTLEDFDIDAGERLCQAVDRKVSQFKRFDRVEFRVEVTVDVAMFRRTFPRNRSANELSSDPPEDSLPSTRGTGTEQLLRQQRHDERRQQRHDERRDQRQSEQRDSILTANDIVNDIHKHHVCREPLCDNHGHWCWVNGLTGEHFEIRACDSETWAKRKLEGSTGVSISLPLEELVEYWRRTTDNGLKVDRHTRKGKGKRRRASTSSDEKKLKRLRRDVERRQIEDRIQRMEDAAMDREERREQRRLEQSMWRLPPWQSPYAQPPIVPFSIALAPVAAPPPAAARVVASAPLCRTPVPSSSPVAGKGREDTRRTVREFFEWLLLRQEEDEQDDYAKTMEVAVEQRWTIEDLRDMSDIKHELYTIAVRTFRLKDGIVRHSRRDIRKYKEAIRTVRGLSLGEALAGDGAVV</sequence>
<name>A0A6G1IPC1_9PLEO</name>
<keyword evidence="3" id="KW-1185">Reference proteome</keyword>
<feature type="compositionally biased region" description="Basic and acidic residues" evidence="1">
    <location>
        <begin position="328"/>
        <end position="337"/>
    </location>
</feature>
<feature type="compositionally biased region" description="Basic and acidic residues" evidence="1">
    <location>
        <begin position="203"/>
        <end position="226"/>
    </location>
</feature>
<evidence type="ECO:0000313" key="3">
    <source>
        <dbReference type="Proteomes" id="UP000799291"/>
    </source>
</evidence>
<feature type="compositionally biased region" description="Basic residues" evidence="1">
    <location>
        <begin position="312"/>
        <end position="324"/>
    </location>
</feature>
<dbReference type="Proteomes" id="UP000799291">
    <property type="component" value="Unassembled WGS sequence"/>
</dbReference>
<evidence type="ECO:0000313" key="2">
    <source>
        <dbReference type="EMBL" id="KAF2679833.1"/>
    </source>
</evidence>
<accession>A0A6G1IPC1</accession>
<reference evidence="2" key="1">
    <citation type="journal article" date="2020" name="Stud. Mycol.">
        <title>101 Dothideomycetes genomes: a test case for predicting lifestyles and emergence of pathogens.</title>
        <authorList>
            <person name="Haridas S."/>
            <person name="Albert R."/>
            <person name="Binder M."/>
            <person name="Bloem J."/>
            <person name="Labutti K."/>
            <person name="Salamov A."/>
            <person name="Andreopoulos B."/>
            <person name="Baker S."/>
            <person name="Barry K."/>
            <person name="Bills G."/>
            <person name="Bluhm B."/>
            <person name="Cannon C."/>
            <person name="Castanera R."/>
            <person name="Culley D."/>
            <person name="Daum C."/>
            <person name="Ezra D."/>
            <person name="Gonzalez J."/>
            <person name="Henrissat B."/>
            <person name="Kuo A."/>
            <person name="Liang C."/>
            <person name="Lipzen A."/>
            <person name="Lutzoni F."/>
            <person name="Magnuson J."/>
            <person name="Mondo S."/>
            <person name="Nolan M."/>
            <person name="Ohm R."/>
            <person name="Pangilinan J."/>
            <person name="Park H.-J."/>
            <person name="Ramirez L."/>
            <person name="Alfaro M."/>
            <person name="Sun H."/>
            <person name="Tritt A."/>
            <person name="Yoshinaga Y."/>
            <person name="Zwiers L.-H."/>
            <person name="Turgeon B."/>
            <person name="Goodwin S."/>
            <person name="Spatafora J."/>
            <person name="Crous P."/>
            <person name="Grigoriev I."/>
        </authorList>
    </citation>
    <scope>NUCLEOTIDE SEQUENCE</scope>
    <source>
        <strain evidence="2">CBS 122367</strain>
    </source>
</reference>
<dbReference type="AlphaFoldDB" id="A0A6G1IPC1"/>
<proteinExistence type="predicted"/>
<dbReference type="EMBL" id="MU005600">
    <property type="protein sequence ID" value="KAF2679833.1"/>
    <property type="molecule type" value="Genomic_DNA"/>
</dbReference>
<evidence type="ECO:0000256" key="1">
    <source>
        <dbReference type="SAM" id="MobiDB-lite"/>
    </source>
</evidence>
<protein>
    <submittedName>
        <fullName evidence="2">Uncharacterized protein</fullName>
    </submittedName>
</protein>
<gene>
    <name evidence="2" type="ORF">K458DRAFT_490264</name>
</gene>
<organism evidence="2 3">
    <name type="scientific">Lentithecium fluviatile CBS 122367</name>
    <dbReference type="NCBI Taxonomy" id="1168545"/>
    <lineage>
        <taxon>Eukaryota</taxon>
        <taxon>Fungi</taxon>
        <taxon>Dikarya</taxon>
        <taxon>Ascomycota</taxon>
        <taxon>Pezizomycotina</taxon>
        <taxon>Dothideomycetes</taxon>
        <taxon>Pleosporomycetidae</taxon>
        <taxon>Pleosporales</taxon>
        <taxon>Massarineae</taxon>
        <taxon>Lentitheciaceae</taxon>
        <taxon>Lentithecium</taxon>
    </lineage>
</organism>